<name>A0A8S9ULA5_PHYIN</name>
<sequence length="308" mass="34794">MVMSTKSPLVLFLHGTNFCKQVWKPIENQLKKSPLLQHVEFASVELPFHGAKRDNSVRALVDEASVTVDHPAGNWVVRNTAEIHREILQSRQQEVDSGFERRPLIGVGHSVGAATLWNVEAQHPGTFDGLVLFEPIVENPGTRDPKAQQFMFNTTLNREYRWPNYDAAVHFCENFKGFASWDRESLKRWIEGAIVPVQDGSEAVALACHPTIEASIYCNEWLWLSNQELGAISCPVSFHGGGRSKLFAHEYFAKLEQRWPNIYTSHSPLENLSHNLVMENPKVCANVIIDDLNTLDSYNSPDELEFVG</sequence>
<dbReference type="GO" id="GO:0016787">
    <property type="term" value="F:hydrolase activity"/>
    <property type="evidence" value="ECO:0007669"/>
    <property type="project" value="UniProtKB-KW"/>
</dbReference>
<dbReference type="EMBL" id="JAACNO010001356">
    <property type="protein sequence ID" value="KAF4141313.1"/>
    <property type="molecule type" value="Genomic_DNA"/>
</dbReference>
<gene>
    <name evidence="2" type="ORF">GN958_ATG09522</name>
</gene>
<accession>A0A8S9ULA5</accession>
<organism evidence="2 3">
    <name type="scientific">Phytophthora infestans</name>
    <name type="common">Potato late blight agent</name>
    <name type="synonym">Botrytis infestans</name>
    <dbReference type="NCBI Taxonomy" id="4787"/>
    <lineage>
        <taxon>Eukaryota</taxon>
        <taxon>Sar</taxon>
        <taxon>Stramenopiles</taxon>
        <taxon>Oomycota</taxon>
        <taxon>Peronosporomycetes</taxon>
        <taxon>Peronosporales</taxon>
        <taxon>Peronosporaceae</taxon>
        <taxon>Phytophthora</taxon>
    </lineage>
</organism>
<keyword evidence="2" id="KW-0378">Hydrolase</keyword>
<dbReference type="InterPro" id="IPR029058">
    <property type="entry name" value="AB_hydrolase_fold"/>
</dbReference>
<evidence type="ECO:0000259" key="1">
    <source>
        <dbReference type="Pfam" id="PF12697"/>
    </source>
</evidence>
<dbReference type="AlphaFoldDB" id="A0A8S9ULA5"/>
<protein>
    <submittedName>
        <fullName evidence="2">Alpha/beta hydrolase family</fullName>
    </submittedName>
</protein>
<evidence type="ECO:0000313" key="3">
    <source>
        <dbReference type="Proteomes" id="UP000704712"/>
    </source>
</evidence>
<proteinExistence type="predicted"/>
<evidence type="ECO:0000313" key="2">
    <source>
        <dbReference type="EMBL" id="KAF4141313.1"/>
    </source>
</evidence>
<dbReference type="Pfam" id="PF12697">
    <property type="entry name" value="Abhydrolase_6"/>
    <property type="match status" value="1"/>
</dbReference>
<dbReference type="Proteomes" id="UP000704712">
    <property type="component" value="Unassembled WGS sequence"/>
</dbReference>
<comment type="caution">
    <text evidence="2">The sequence shown here is derived from an EMBL/GenBank/DDBJ whole genome shotgun (WGS) entry which is preliminary data.</text>
</comment>
<feature type="domain" description="AB hydrolase-1" evidence="1">
    <location>
        <begin position="10"/>
        <end position="286"/>
    </location>
</feature>
<dbReference type="Gene3D" id="3.40.50.1820">
    <property type="entry name" value="alpha/beta hydrolase"/>
    <property type="match status" value="1"/>
</dbReference>
<dbReference type="InterPro" id="IPR000073">
    <property type="entry name" value="AB_hydrolase_1"/>
</dbReference>
<reference evidence="2" key="1">
    <citation type="submission" date="2020-03" db="EMBL/GenBank/DDBJ databases">
        <title>Hybrid Assembly of Korean Phytophthora infestans isolates.</title>
        <authorList>
            <person name="Prokchorchik M."/>
            <person name="Lee Y."/>
            <person name="Seo J."/>
            <person name="Cho J.-H."/>
            <person name="Park Y.-E."/>
            <person name="Jang D.-C."/>
            <person name="Im J.-S."/>
            <person name="Choi J.-G."/>
            <person name="Park H.-J."/>
            <person name="Lee G.-B."/>
            <person name="Lee Y.-G."/>
            <person name="Hong S.-Y."/>
            <person name="Cho K."/>
            <person name="Sohn K.H."/>
        </authorList>
    </citation>
    <scope>NUCLEOTIDE SEQUENCE</scope>
    <source>
        <strain evidence="2">KR_2_A2</strain>
    </source>
</reference>
<dbReference type="SUPFAM" id="SSF53474">
    <property type="entry name" value="alpha/beta-Hydrolases"/>
    <property type="match status" value="1"/>
</dbReference>